<dbReference type="EMBL" id="JBFOLK010000006">
    <property type="protein sequence ID" value="KAL2506565.1"/>
    <property type="molecule type" value="Genomic_DNA"/>
</dbReference>
<reference evidence="2" key="1">
    <citation type="submission" date="2024-07" db="EMBL/GenBank/DDBJ databases">
        <title>Two chromosome-level genome assemblies of Korean endemic species Abeliophyllum distichum and Forsythia ovata (Oleaceae).</title>
        <authorList>
            <person name="Jang H."/>
        </authorList>
    </citation>
    <scope>NUCLEOTIDE SEQUENCE [LARGE SCALE GENOMIC DNA]</scope>
</reference>
<keyword evidence="2" id="KW-1185">Reference proteome</keyword>
<sequence length="115" mass="13142">MSKKIIKQQSMVLEEDLFVPKVMIVPLPQNFEQLKMEKDDGSSDLVDHLGPFFDLMRLLVTTDDIMCTTFLLTLSSKRGKKTTIGLIQLTQDKEELLKDSIAPFNRATLEIKDLQ</sequence>
<evidence type="ECO:0000313" key="2">
    <source>
        <dbReference type="Proteomes" id="UP001604336"/>
    </source>
</evidence>
<protein>
    <submittedName>
        <fullName evidence="1">Uncharacterized protein</fullName>
    </submittedName>
</protein>
<dbReference type="AlphaFoldDB" id="A0ABD1T1G3"/>
<name>A0ABD1T1G3_9LAMI</name>
<gene>
    <name evidence="1" type="ORF">Adt_22186</name>
</gene>
<evidence type="ECO:0000313" key="1">
    <source>
        <dbReference type="EMBL" id="KAL2506565.1"/>
    </source>
</evidence>
<dbReference type="Proteomes" id="UP001604336">
    <property type="component" value="Unassembled WGS sequence"/>
</dbReference>
<proteinExistence type="predicted"/>
<accession>A0ABD1T1G3</accession>
<organism evidence="1 2">
    <name type="scientific">Abeliophyllum distichum</name>
    <dbReference type="NCBI Taxonomy" id="126358"/>
    <lineage>
        <taxon>Eukaryota</taxon>
        <taxon>Viridiplantae</taxon>
        <taxon>Streptophyta</taxon>
        <taxon>Embryophyta</taxon>
        <taxon>Tracheophyta</taxon>
        <taxon>Spermatophyta</taxon>
        <taxon>Magnoliopsida</taxon>
        <taxon>eudicotyledons</taxon>
        <taxon>Gunneridae</taxon>
        <taxon>Pentapetalae</taxon>
        <taxon>asterids</taxon>
        <taxon>lamiids</taxon>
        <taxon>Lamiales</taxon>
        <taxon>Oleaceae</taxon>
        <taxon>Forsythieae</taxon>
        <taxon>Abeliophyllum</taxon>
    </lineage>
</organism>
<comment type="caution">
    <text evidence="1">The sequence shown here is derived from an EMBL/GenBank/DDBJ whole genome shotgun (WGS) entry which is preliminary data.</text>
</comment>